<keyword evidence="1" id="KW-0812">Transmembrane</keyword>
<protein>
    <submittedName>
        <fullName evidence="3">Uncharacterized protein</fullName>
    </submittedName>
</protein>
<keyword evidence="1" id="KW-1133">Transmembrane helix</keyword>
<feature type="transmembrane region" description="Helical" evidence="1">
    <location>
        <begin position="7"/>
        <end position="31"/>
    </location>
</feature>
<dbReference type="OrthoDB" id="9988668at2759"/>
<evidence type="ECO:0000313" key="2">
    <source>
        <dbReference type="EMBL" id="CAF0908022.1"/>
    </source>
</evidence>
<dbReference type="Proteomes" id="UP000663852">
    <property type="component" value="Unassembled WGS sequence"/>
</dbReference>
<accession>A0A814ACB8</accession>
<dbReference type="AlphaFoldDB" id="A0A814ACB8"/>
<feature type="transmembrane region" description="Helical" evidence="1">
    <location>
        <begin position="105"/>
        <end position="126"/>
    </location>
</feature>
<dbReference type="Proteomes" id="UP000663828">
    <property type="component" value="Unassembled WGS sequence"/>
</dbReference>
<reference evidence="3" key="1">
    <citation type="submission" date="2021-02" db="EMBL/GenBank/DDBJ databases">
        <authorList>
            <person name="Nowell W R."/>
        </authorList>
    </citation>
    <scope>NUCLEOTIDE SEQUENCE</scope>
</reference>
<keyword evidence="1" id="KW-0472">Membrane</keyword>
<sequence>MSSKRGYLVHFARIFFASLLLLACSSLTHVWNAYQPLHLAFQIQQCQSSLSNQKGLSANIWSWLTSFQLSKILPTFSFLSTSSSSKCLSHSELTYPLNIHQYIQWIRSMIVVYLVYHLVCLFLFHAHMKRLEEKQRYYGRRYRQEEKVRCSKRLLKT</sequence>
<dbReference type="EMBL" id="CAJNOJ010000035">
    <property type="protein sequence ID" value="CAF0908022.1"/>
    <property type="molecule type" value="Genomic_DNA"/>
</dbReference>
<dbReference type="EMBL" id="CAJNOR010000430">
    <property type="protein sequence ID" value="CAF0912201.1"/>
    <property type="molecule type" value="Genomic_DNA"/>
</dbReference>
<evidence type="ECO:0000313" key="4">
    <source>
        <dbReference type="Proteomes" id="UP000663828"/>
    </source>
</evidence>
<gene>
    <name evidence="2" type="ORF">EDS130_LOCUS10121</name>
    <name evidence="3" type="ORF">XAT740_LOCUS8598</name>
</gene>
<keyword evidence="4" id="KW-1185">Reference proteome</keyword>
<evidence type="ECO:0000256" key="1">
    <source>
        <dbReference type="SAM" id="Phobius"/>
    </source>
</evidence>
<dbReference type="PROSITE" id="PS51257">
    <property type="entry name" value="PROKAR_LIPOPROTEIN"/>
    <property type="match status" value="1"/>
</dbReference>
<proteinExistence type="predicted"/>
<evidence type="ECO:0000313" key="3">
    <source>
        <dbReference type="EMBL" id="CAF0912201.1"/>
    </source>
</evidence>
<name>A0A814ACB8_ADIRI</name>
<comment type="caution">
    <text evidence="3">The sequence shown here is derived from an EMBL/GenBank/DDBJ whole genome shotgun (WGS) entry which is preliminary data.</text>
</comment>
<organism evidence="3 4">
    <name type="scientific">Adineta ricciae</name>
    <name type="common">Rotifer</name>
    <dbReference type="NCBI Taxonomy" id="249248"/>
    <lineage>
        <taxon>Eukaryota</taxon>
        <taxon>Metazoa</taxon>
        <taxon>Spiralia</taxon>
        <taxon>Gnathifera</taxon>
        <taxon>Rotifera</taxon>
        <taxon>Eurotatoria</taxon>
        <taxon>Bdelloidea</taxon>
        <taxon>Adinetida</taxon>
        <taxon>Adinetidae</taxon>
        <taxon>Adineta</taxon>
    </lineage>
</organism>